<proteinExistence type="predicted"/>
<sequence length="339" mass="38806">MNFIEAISEMEAGRHMIAKWGSDVFELCVVGGPDGAIQYRSRPYGSRQIWSEWDCGLKAAHTRLNWHIVEEESEPARGTPTEDPMSECNIEHLNYIRNGQLGICLSSALLCEETRAEFIKFIDFVIDVHKGKSGKENPPAGDLIENRFNIELLRNRVEYLEKCPDSTGRIEQIERFSLRLSARLKSLEDKVEGIKLSDDSNSFRERIYSLEMKQWKARKAGKYAYNDIKSLEKRVTGQDARITEVEAHSSLMNTNTLTRVKELEKQATLHSDEWNDRLTKLEGGGLILSQKAYRGKTHKQKVVELDQLTKVRAELDKGIVKIDALRSGSHRPCPDRCRR</sequence>
<evidence type="ECO:0000313" key="1">
    <source>
        <dbReference type="EMBL" id="KKM16794.1"/>
    </source>
</evidence>
<name>A0A0F9IAP2_9ZZZZ</name>
<organism evidence="1">
    <name type="scientific">marine sediment metagenome</name>
    <dbReference type="NCBI Taxonomy" id="412755"/>
    <lineage>
        <taxon>unclassified sequences</taxon>
        <taxon>metagenomes</taxon>
        <taxon>ecological metagenomes</taxon>
    </lineage>
</organism>
<dbReference type="EMBL" id="LAZR01014597">
    <property type="protein sequence ID" value="KKM16794.1"/>
    <property type="molecule type" value="Genomic_DNA"/>
</dbReference>
<protein>
    <submittedName>
        <fullName evidence="1">Uncharacterized protein</fullName>
    </submittedName>
</protein>
<accession>A0A0F9IAP2</accession>
<comment type="caution">
    <text evidence="1">The sequence shown here is derived from an EMBL/GenBank/DDBJ whole genome shotgun (WGS) entry which is preliminary data.</text>
</comment>
<gene>
    <name evidence="1" type="ORF">LCGC14_1682240</name>
</gene>
<dbReference type="AlphaFoldDB" id="A0A0F9IAP2"/>
<reference evidence="1" key="1">
    <citation type="journal article" date="2015" name="Nature">
        <title>Complex archaea that bridge the gap between prokaryotes and eukaryotes.</title>
        <authorList>
            <person name="Spang A."/>
            <person name="Saw J.H."/>
            <person name="Jorgensen S.L."/>
            <person name="Zaremba-Niedzwiedzka K."/>
            <person name="Martijn J."/>
            <person name="Lind A.E."/>
            <person name="van Eijk R."/>
            <person name="Schleper C."/>
            <person name="Guy L."/>
            <person name="Ettema T.J."/>
        </authorList>
    </citation>
    <scope>NUCLEOTIDE SEQUENCE</scope>
</reference>